<dbReference type="AlphaFoldDB" id="A0A916J247"/>
<evidence type="ECO:0000259" key="2">
    <source>
        <dbReference type="Pfam" id="PF25583"/>
    </source>
</evidence>
<dbReference type="PANTHER" id="PTHR34580">
    <property type="match status" value="1"/>
</dbReference>
<comment type="caution">
    <text evidence="3">The sequence shown here is derived from an EMBL/GenBank/DDBJ whole genome shotgun (WGS) entry which is preliminary data.</text>
</comment>
<dbReference type="PANTHER" id="PTHR34580:SF3">
    <property type="entry name" value="PROTEIN PAFB"/>
    <property type="match status" value="1"/>
</dbReference>
<dbReference type="PROSITE" id="PS52050">
    <property type="entry name" value="WYL"/>
    <property type="match status" value="1"/>
</dbReference>
<dbReference type="InterPro" id="IPR026881">
    <property type="entry name" value="WYL_dom"/>
</dbReference>
<dbReference type="InterPro" id="IPR051534">
    <property type="entry name" value="CBASS_pafABC_assoc_protein"/>
</dbReference>
<keyword evidence="4" id="KW-1185">Reference proteome</keyword>
<accession>A0A916J247</accession>
<dbReference type="RefSeq" id="WP_211951145.1">
    <property type="nucleotide sequence ID" value="NZ_CAJPUY010000045.1"/>
</dbReference>
<sequence length="321" mass="37531">MNRTERLYRIDQLLQERHVVPVQVFLSDLDVSLATFKRDLEYLRDRLNAPIIWDRDIRGYRFEKARVGNRYSLPGLWFNASEIHALLLMHQLLKNLEPGILAPHIEPLLSRLRLLLDQDGVPLASVDKRIRLQRVNARSYEHHHFAPLATAVLQRRRVVIEHYNKVRDEIVRREVSPQRLTYYRENWYLDAYCHLRNDLRSFGLDALHGVWIGQEAAKDVSDEDIGAALDGGYGIFSGTRVEWAELAFSSERARWVARETWHPRQQSWFDDKGSYHLRLPYSAPTELVMDVLRHVPHVRVIAPASLRELVVVKLQEALNSV</sequence>
<dbReference type="Proteomes" id="UP000672934">
    <property type="component" value="Unassembled WGS sequence"/>
</dbReference>
<organism evidence="3 4">
    <name type="scientific">Cupriavidus yeoncheonensis</name>
    <dbReference type="NCBI Taxonomy" id="1462994"/>
    <lineage>
        <taxon>Bacteria</taxon>
        <taxon>Pseudomonadati</taxon>
        <taxon>Pseudomonadota</taxon>
        <taxon>Betaproteobacteria</taxon>
        <taxon>Burkholderiales</taxon>
        <taxon>Burkholderiaceae</taxon>
        <taxon>Cupriavidus</taxon>
    </lineage>
</organism>
<dbReference type="Pfam" id="PF13280">
    <property type="entry name" value="WYL"/>
    <property type="match status" value="1"/>
</dbReference>
<evidence type="ECO:0000313" key="3">
    <source>
        <dbReference type="EMBL" id="CAG2158305.1"/>
    </source>
</evidence>
<feature type="domain" description="WYL" evidence="1">
    <location>
        <begin position="144"/>
        <end position="208"/>
    </location>
</feature>
<dbReference type="EMBL" id="CAJPUY010000045">
    <property type="protein sequence ID" value="CAG2158305.1"/>
    <property type="molecule type" value="Genomic_DNA"/>
</dbReference>
<protein>
    <recommendedName>
        <fullName evidence="5">WYL domain-containing protein</fullName>
    </recommendedName>
</protein>
<reference evidence="3" key="1">
    <citation type="submission" date="2021-03" db="EMBL/GenBank/DDBJ databases">
        <authorList>
            <person name="Peeters C."/>
        </authorList>
    </citation>
    <scope>NUCLEOTIDE SEQUENCE</scope>
    <source>
        <strain evidence="3">LMG 31506</strain>
    </source>
</reference>
<dbReference type="InterPro" id="IPR057727">
    <property type="entry name" value="WCX_dom"/>
</dbReference>
<feature type="domain" description="WCX" evidence="2">
    <location>
        <begin position="242"/>
        <end position="318"/>
    </location>
</feature>
<name>A0A916J247_9BURK</name>
<dbReference type="Pfam" id="PF25583">
    <property type="entry name" value="WCX"/>
    <property type="match status" value="1"/>
</dbReference>
<evidence type="ECO:0008006" key="5">
    <source>
        <dbReference type="Google" id="ProtNLM"/>
    </source>
</evidence>
<proteinExistence type="predicted"/>
<evidence type="ECO:0000313" key="4">
    <source>
        <dbReference type="Proteomes" id="UP000672934"/>
    </source>
</evidence>
<gene>
    <name evidence="3" type="ORF">LMG31506_06320</name>
</gene>
<evidence type="ECO:0000259" key="1">
    <source>
        <dbReference type="Pfam" id="PF13280"/>
    </source>
</evidence>